<dbReference type="OrthoDB" id="7783360at2"/>
<organism evidence="2 3">
    <name type="scientific">Limimaricola pyoseonensis</name>
    <dbReference type="NCBI Taxonomy" id="521013"/>
    <lineage>
        <taxon>Bacteria</taxon>
        <taxon>Pseudomonadati</taxon>
        <taxon>Pseudomonadota</taxon>
        <taxon>Alphaproteobacteria</taxon>
        <taxon>Rhodobacterales</taxon>
        <taxon>Paracoccaceae</taxon>
        <taxon>Limimaricola</taxon>
    </lineage>
</organism>
<gene>
    <name evidence="2" type="ORF">SAMN04488567_0102</name>
</gene>
<feature type="signal peptide" evidence="1">
    <location>
        <begin position="1"/>
        <end position="21"/>
    </location>
</feature>
<protein>
    <recommendedName>
        <fullName evidence="4">Type I secretion C-terminal target domain (VC_A0849 subclass)</fullName>
    </recommendedName>
</protein>
<name>A0A1G7K2Z3_9RHOB</name>
<evidence type="ECO:0008006" key="4">
    <source>
        <dbReference type="Google" id="ProtNLM"/>
    </source>
</evidence>
<dbReference type="Gene3D" id="2.150.10.10">
    <property type="entry name" value="Serralysin-like metalloprotease, C-terminal"/>
    <property type="match status" value="1"/>
</dbReference>
<evidence type="ECO:0000313" key="2">
    <source>
        <dbReference type="EMBL" id="SDF31460.1"/>
    </source>
</evidence>
<dbReference type="STRING" id="521013.SAMN04488567_0102"/>
<accession>A0A1G7K2Z3</accession>
<dbReference type="Pfam" id="PF00353">
    <property type="entry name" value="HemolysinCabind"/>
    <property type="match status" value="1"/>
</dbReference>
<keyword evidence="3" id="KW-1185">Reference proteome</keyword>
<dbReference type="InterPro" id="IPR011049">
    <property type="entry name" value="Serralysin-like_metalloprot_C"/>
</dbReference>
<sequence length="633" mass="68786">MTLLRLLALLALMVCAPAARAEPMLGFNLAGIADWSTQQPFLDLMKTARPWIGHRPGQWGGMEHDALRAGGHVDRRAVRSIPDGVERIGTLILTDMPEAARSLAGRYVLRHAGRGRVSVGGRAEAVSRAPNEIRFDYAPGPGGVEIFVEATDPAAPVRDITVVREDRLDLFEAGALFNPDWTARIAPMRLLRFMDWMDTNGATQVRWSGRPRMDDQSWSEGVPLEAMIRLANETGADPWFTLPHMADDDYVARFAAMVRDGLDPRLKAHAEWSNEVWNFRFAQARWAESRAKALWGAAPGGDGWMQAAGLRAAEVAEIWAQVFGAAAERRLVRVIAVHTGWPGLEQPLLEAPLAVARGARPPHESFDAYAVSGYVGHGLATQEKVPDLLRLISEGQAEAHLAAGLRADLEDLSQRLWPHHAGVARRHGLDLVMYEGGGHLAGQGTATGEEAITGLLARYSYTLEMADLLEELHLAWRAAGGGVFTAYLDVARPSRWGSWGALRHLDDDTPRWQALLRAAAMQGEGGRDPAAFAVGAILRGTDRSERIAGTRAEDVLLGGGGDDILVAGPGDLLHGGAGRDRALLPGRARDWPLRRDGGRLLLGAGHRRVSLAGVEEIVYGDEPQRVIPTETLR</sequence>
<keyword evidence="1" id="KW-0732">Signal</keyword>
<feature type="chain" id="PRO_5011706870" description="Type I secretion C-terminal target domain (VC_A0849 subclass)" evidence="1">
    <location>
        <begin position="22"/>
        <end position="633"/>
    </location>
</feature>
<dbReference type="SUPFAM" id="SSF51120">
    <property type="entry name" value="beta-Roll"/>
    <property type="match status" value="1"/>
</dbReference>
<dbReference type="InterPro" id="IPR001343">
    <property type="entry name" value="Hemolysn_Ca-bd"/>
</dbReference>
<proteinExistence type="predicted"/>
<dbReference type="AlphaFoldDB" id="A0A1G7K2Z3"/>
<dbReference type="EMBL" id="FNAT01000010">
    <property type="protein sequence ID" value="SDF31460.1"/>
    <property type="molecule type" value="Genomic_DNA"/>
</dbReference>
<reference evidence="3" key="1">
    <citation type="submission" date="2016-10" db="EMBL/GenBank/DDBJ databases">
        <authorList>
            <person name="Varghese N."/>
            <person name="Submissions S."/>
        </authorList>
    </citation>
    <scope>NUCLEOTIDE SEQUENCE [LARGE SCALE GENOMIC DNA]</scope>
    <source>
        <strain evidence="3">DSM 21424</strain>
    </source>
</reference>
<dbReference type="Proteomes" id="UP000198922">
    <property type="component" value="Unassembled WGS sequence"/>
</dbReference>
<evidence type="ECO:0000313" key="3">
    <source>
        <dbReference type="Proteomes" id="UP000198922"/>
    </source>
</evidence>
<evidence type="ECO:0000256" key="1">
    <source>
        <dbReference type="SAM" id="SignalP"/>
    </source>
</evidence>
<dbReference type="GO" id="GO:0005509">
    <property type="term" value="F:calcium ion binding"/>
    <property type="evidence" value="ECO:0007669"/>
    <property type="project" value="InterPro"/>
</dbReference>
<dbReference type="RefSeq" id="WP_090114774.1">
    <property type="nucleotide sequence ID" value="NZ_FNAT01000010.1"/>
</dbReference>